<dbReference type="Gene3D" id="3.90.640.10">
    <property type="entry name" value="Actin, Chain A, domain 4"/>
    <property type="match status" value="1"/>
</dbReference>
<dbReference type="InterPro" id="IPR043129">
    <property type="entry name" value="ATPase_NBD"/>
</dbReference>
<dbReference type="SUPFAM" id="SSF53067">
    <property type="entry name" value="Actin-like ATPase domain"/>
    <property type="match status" value="2"/>
</dbReference>
<evidence type="ECO:0000313" key="1">
    <source>
        <dbReference type="EMBL" id="KDQ12450.1"/>
    </source>
</evidence>
<dbReference type="CDD" id="cd10170">
    <property type="entry name" value="ASKHA_NBD_HSP70"/>
    <property type="match status" value="1"/>
</dbReference>
<accession>A0A067MCM5</accession>
<dbReference type="HOGENOM" id="CLU_009958_4_1_1"/>
<dbReference type="Gene3D" id="3.30.420.40">
    <property type="match status" value="2"/>
</dbReference>
<evidence type="ECO:0000313" key="2">
    <source>
        <dbReference type="Proteomes" id="UP000027195"/>
    </source>
</evidence>
<dbReference type="InParanoid" id="A0A067MCM5"/>
<dbReference type="PANTHER" id="PTHR14187">
    <property type="entry name" value="ALPHA KINASE/ELONGATION FACTOR 2 KINASE"/>
    <property type="match status" value="1"/>
</dbReference>
<dbReference type="AlphaFoldDB" id="A0A067MCM5"/>
<proteinExistence type="predicted"/>
<dbReference type="STRING" id="930990.A0A067MCM5"/>
<sequence length="600" mass="65835">MRPFASEPWRQGAKIVIGFDIGTTQTAVSFTYLYPGGLQSLHRVVQWPGQENDGGEAKIPSLVWYDSSGQACAFGAEARTPEVLDKAEDEEWRLAQHFKLHLHPASSTQNADELVLDPLPFGVTIEQIYADFMGYIFRQTEKYFKERIMEGETKWSSLEDSIELVVAHPNGWDIREQGVLRNATVDANIMPSLYVAQERVHFVSEAEAAVHFVLLHADFDNGLKVSDDFVVCDAGGSTVDTTLYSVDETEPLIRLKEKRASACVQAGAIFVNQAAKEHFARAFAGAGLGDEAASEFTSAAMESFEASAKRRFEDPAEDKIISVGGRKFTNAKLSVRRGSMTVAGAQLQQFFDPSVKRIIESVTAQIEGHAVKYILLVGGFGESPYLRQKLRDGPGSMNGIKVTIAEQPTSKAVADGAVIWFVRHAVTARATRYAFGTPIMIPTGHAQGERMGGRKVIDDFRGSYFGGAWKELVPRGQILDNSADIRSCTFFGDYGSETPDLGSITVEIYVFEGTRPPPAFILDRKDNIVPGFRLICEIEADLSGLSGTLARNHGPKGAYWTIEYSIALKFGGTELRASLVWIEKGVMRRGPASIIPVSQI</sequence>
<dbReference type="PANTHER" id="PTHR14187:SF5">
    <property type="entry name" value="HEAT SHOCK 70 KDA PROTEIN 12A"/>
    <property type="match status" value="1"/>
</dbReference>
<keyword evidence="2" id="KW-1185">Reference proteome</keyword>
<organism evidence="1 2">
    <name type="scientific">Botryobasidium botryosum (strain FD-172 SS1)</name>
    <dbReference type="NCBI Taxonomy" id="930990"/>
    <lineage>
        <taxon>Eukaryota</taxon>
        <taxon>Fungi</taxon>
        <taxon>Dikarya</taxon>
        <taxon>Basidiomycota</taxon>
        <taxon>Agaricomycotina</taxon>
        <taxon>Agaricomycetes</taxon>
        <taxon>Cantharellales</taxon>
        <taxon>Botryobasidiaceae</taxon>
        <taxon>Botryobasidium</taxon>
    </lineage>
</organism>
<protein>
    <submittedName>
        <fullName evidence="1">Uncharacterized protein</fullName>
    </submittedName>
</protein>
<name>A0A067MCM5_BOTB1</name>
<dbReference type="EMBL" id="KL198050">
    <property type="protein sequence ID" value="KDQ12450.1"/>
    <property type="molecule type" value="Genomic_DNA"/>
</dbReference>
<gene>
    <name evidence="1" type="ORF">BOTBODRAFT_34427</name>
</gene>
<reference evidence="2" key="1">
    <citation type="journal article" date="2014" name="Proc. Natl. Acad. Sci. U.S.A.">
        <title>Extensive sampling of basidiomycete genomes demonstrates inadequacy of the white-rot/brown-rot paradigm for wood decay fungi.</title>
        <authorList>
            <person name="Riley R."/>
            <person name="Salamov A.A."/>
            <person name="Brown D.W."/>
            <person name="Nagy L.G."/>
            <person name="Floudas D."/>
            <person name="Held B.W."/>
            <person name="Levasseur A."/>
            <person name="Lombard V."/>
            <person name="Morin E."/>
            <person name="Otillar R."/>
            <person name="Lindquist E.A."/>
            <person name="Sun H."/>
            <person name="LaButti K.M."/>
            <person name="Schmutz J."/>
            <person name="Jabbour D."/>
            <person name="Luo H."/>
            <person name="Baker S.E."/>
            <person name="Pisabarro A.G."/>
            <person name="Walton J.D."/>
            <person name="Blanchette R.A."/>
            <person name="Henrissat B."/>
            <person name="Martin F."/>
            <person name="Cullen D."/>
            <person name="Hibbett D.S."/>
            <person name="Grigoriev I.V."/>
        </authorList>
    </citation>
    <scope>NUCLEOTIDE SEQUENCE [LARGE SCALE GENOMIC DNA]</scope>
    <source>
        <strain evidence="2">FD-172 SS1</strain>
    </source>
</reference>
<dbReference type="Proteomes" id="UP000027195">
    <property type="component" value="Unassembled WGS sequence"/>
</dbReference>
<dbReference type="OrthoDB" id="2963168at2759"/>